<accession>A0A843YEH6</accession>
<comment type="caution">
    <text evidence="3">The sequence shown here is derived from an EMBL/GenBank/DDBJ whole genome shotgun (WGS) entry which is preliminary data.</text>
</comment>
<dbReference type="PANTHER" id="PTHR43081:SF1">
    <property type="entry name" value="ADENYLATE CYCLASE, TERMINAL-DIFFERENTIATION SPECIFIC"/>
    <property type="match status" value="1"/>
</dbReference>
<dbReference type="GO" id="GO:0009190">
    <property type="term" value="P:cyclic nucleotide biosynthetic process"/>
    <property type="evidence" value="ECO:0007669"/>
    <property type="project" value="InterPro"/>
</dbReference>
<dbReference type="GO" id="GO:0004016">
    <property type="term" value="F:adenylate cyclase activity"/>
    <property type="evidence" value="ECO:0007669"/>
    <property type="project" value="UniProtKB-ARBA"/>
</dbReference>
<feature type="transmembrane region" description="Helical" evidence="1">
    <location>
        <begin position="146"/>
        <end position="167"/>
    </location>
</feature>
<dbReference type="Proteomes" id="UP000444174">
    <property type="component" value="Unassembled WGS sequence"/>
</dbReference>
<dbReference type="GO" id="GO:0035556">
    <property type="term" value="P:intracellular signal transduction"/>
    <property type="evidence" value="ECO:0007669"/>
    <property type="project" value="InterPro"/>
</dbReference>
<dbReference type="PANTHER" id="PTHR43081">
    <property type="entry name" value="ADENYLATE CYCLASE, TERMINAL-DIFFERENTIATION SPECIFIC-RELATED"/>
    <property type="match status" value="1"/>
</dbReference>
<dbReference type="CDD" id="cd07302">
    <property type="entry name" value="CHD"/>
    <property type="match status" value="1"/>
</dbReference>
<name>A0A843YEH6_9RHOB</name>
<dbReference type="InterPro" id="IPR001054">
    <property type="entry name" value="A/G_cyclase"/>
</dbReference>
<dbReference type="InterPro" id="IPR050697">
    <property type="entry name" value="Adenylyl/Guanylyl_Cyclase_3/4"/>
</dbReference>
<feature type="transmembrane region" description="Helical" evidence="1">
    <location>
        <begin position="187"/>
        <end position="205"/>
    </location>
</feature>
<dbReference type="Pfam" id="PF00211">
    <property type="entry name" value="Guanylate_cyc"/>
    <property type="match status" value="1"/>
</dbReference>
<keyword evidence="4" id="KW-1185">Reference proteome</keyword>
<feature type="transmembrane region" description="Helical" evidence="1">
    <location>
        <begin position="26"/>
        <end position="46"/>
    </location>
</feature>
<dbReference type="RefSeq" id="WP_153215035.1">
    <property type="nucleotide sequence ID" value="NZ_WIBF01000003.1"/>
</dbReference>
<dbReference type="Gene3D" id="3.30.70.1230">
    <property type="entry name" value="Nucleotide cyclase"/>
    <property type="match status" value="1"/>
</dbReference>
<protein>
    <submittedName>
        <fullName evidence="3">Adenylate/guanylate cyclase domain-containing protein</fullName>
    </submittedName>
</protein>
<feature type="transmembrane region" description="Helical" evidence="1">
    <location>
        <begin position="89"/>
        <end position="108"/>
    </location>
</feature>
<dbReference type="PROSITE" id="PS50125">
    <property type="entry name" value="GUANYLATE_CYCLASE_2"/>
    <property type="match status" value="1"/>
</dbReference>
<dbReference type="AlphaFoldDB" id="A0A843YEH6"/>
<organism evidence="3 4">
    <name type="scientific">Tritonibacter litoralis</name>
    <dbReference type="NCBI Taxonomy" id="2662264"/>
    <lineage>
        <taxon>Bacteria</taxon>
        <taxon>Pseudomonadati</taxon>
        <taxon>Pseudomonadota</taxon>
        <taxon>Alphaproteobacteria</taxon>
        <taxon>Rhodobacterales</taxon>
        <taxon>Paracoccaceae</taxon>
        <taxon>Tritonibacter</taxon>
    </lineage>
</organism>
<sequence>MSDLIPRGDAIDSAVIRRAQLDAEHLVALLRIGVALGLFATLFLAVGELPSDGRSHVIRQVLLAGMTLAGYLLLGLLSIWLLHRGWFQTWMIWVVATIDCGFMVLNSALSVMNTGFGGKLAFAMPSVWLVPIVLAFAVLRFNPAVQIYSVVLVVLGLGALQFLPGVAGQNGPTMERVAVAMELPPNMVRLAMIALAGGVLVVAALRMRDLLRRSIEEAQKRANLTRYLPAQVAGDLAVLDPNALRQGRDRQAAVLFVDIRDFTTWSEGRDPEEVGRFITDFRRHVEAAVKRHGGIVDKYIGDAALVFFEDEGAAERGLNCGAALLEAMSQWSKDRASRGETLVKIGVGLHYGQVFVGVVGTRDRLEYTVLGDTVNVAARIQEMCKTTGEPFLVSDSALTAAFGPAETGAPAREAWAALPGQLLRGRAGAVALFARDTGATGDDQG</sequence>
<dbReference type="SMART" id="SM00044">
    <property type="entry name" value="CYCc"/>
    <property type="match status" value="1"/>
</dbReference>
<evidence type="ECO:0000313" key="3">
    <source>
        <dbReference type="EMBL" id="MQQ08075.1"/>
    </source>
</evidence>
<evidence type="ECO:0000256" key="1">
    <source>
        <dbReference type="SAM" id="Phobius"/>
    </source>
</evidence>
<reference evidence="3 4" key="1">
    <citation type="submission" date="2019-10" db="EMBL/GenBank/DDBJ databases">
        <title>Epibacterium sp. nov., isolated from seawater.</title>
        <authorList>
            <person name="Zhang X."/>
            <person name="Li N."/>
        </authorList>
    </citation>
    <scope>NUCLEOTIDE SEQUENCE [LARGE SCALE GENOMIC DNA]</scope>
    <source>
        <strain evidence="3 4">SM1979</strain>
    </source>
</reference>
<dbReference type="EMBL" id="WIBF01000003">
    <property type="protein sequence ID" value="MQQ08075.1"/>
    <property type="molecule type" value="Genomic_DNA"/>
</dbReference>
<keyword evidence="1" id="KW-1133">Transmembrane helix</keyword>
<gene>
    <name evidence="3" type="ORF">GFB49_06400</name>
</gene>
<feature type="transmembrane region" description="Helical" evidence="1">
    <location>
        <begin position="120"/>
        <end position="139"/>
    </location>
</feature>
<feature type="domain" description="Guanylate cyclase" evidence="2">
    <location>
        <begin position="253"/>
        <end position="381"/>
    </location>
</feature>
<keyword evidence="1" id="KW-0812">Transmembrane</keyword>
<dbReference type="SUPFAM" id="SSF55073">
    <property type="entry name" value="Nucleotide cyclase"/>
    <property type="match status" value="1"/>
</dbReference>
<feature type="transmembrane region" description="Helical" evidence="1">
    <location>
        <begin position="58"/>
        <end position="82"/>
    </location>
</feature>
<dbReference type="InterPro" id="IPR029787">
    <property type="entry name" value="Nucleotide_cyclase"/>
</dbReference>
<evidence type="ECO:0000313" key="4">
    <source>
        <dbReference type="Proteomes" id="UP000444174"/>
    </source>
</evidence>
<evidence type="ECO:0000259" key="2">
    <source>
        <dbReference type="PROSITE" id="PS50125"/>
    </source>
</evidence>
<keyword evidence="1" id="KW-0472">Membrane</keyword>
<proteinExistence type="predicted"/>